<feature type="transmembrane region" description="Helical" evidence="1">
    <location>
        <begin position="110"/>
        <end position="128"/>
    </location>
</feature>
<accession>A0A3D8MAP4</accession>
<protein>
    <submittedName>
        <fullName evidence="2">Uncharacterized protein</fullName>
    </submittedName>
</protein>
<dbReference type="Proteomes" id="UP000256561">
    <property type="component" value="Unassembled WGS sequence"/>
</dbReference>
<dbReference type="EMBL" id="QRHA01000003">
    <property type="protein sequence ID" value="RDV27360.1"/>
    <property type="molecule type" value="Genomic_DNA"/>
</dbReference>
<proteinExistence type="predicted"/>
<gene>
    <name evidence="2" type="ORF">DXV75_04805</name>
</gene>
<keyword evidence="1" id="KW-1133">Transmembrane helix</keyword>
<name>A0A3D8MAP4_9ALTE</name>
<dbReference type="OrthoDB" id="7064830at2"/>
<keyword evidence="3" id="KW-1185">Reference proteome</keyword>
<dbReference type="RefSeq" id="WP_115592263.1">
    <property type="nucleotide sequence ID" value="NZ_QRHA01000003.1"/>
</dbReference>
<reference evidence="3" key="1">
    <citation type="submission" date="2018-08" db="EMBL/GenBank/DDBJ databases">
        <authorList>
            <person name="Zhang J."/>
            <person name="Du Z.-J."/>
        </authorList>
    </citation>
    <scope>NUCLEOTIDE SEQUENCE [LARGE SCALE GENOMIC DNA]</scope>
    <source>
        <strain evidence="3">KCTC 52655</strain>
    </source>
</reference>
<keyword evidence="1" id="KW-0812">Transmembrane</keyword>
<sequence>MDLDNQIGNFYRAGIGLVTSAISLAFFALIGFLLLNKTAPLSVQIIGFIFVLLLLAIWFAKLSYQLIFQTSKQHTRLFSPISIIVIFSVVGLGALAGIIFRFVSGDLENGFLSIFILLMLFPLGHFCWQHAKNNSGSTNGT</sequence>
<evidence type="ECO:0000313" key="2">
    <source>
        <dbReference type="EMBL" id="RDV27360.1"/>
    </source>
</evidence>
<evidence type="ECO:0000313" key="3">
    <source>
        <dbReference type="Proteomes" id="UP000256561"/>
    </source>
</evidence>
<keyword evidence="1" id="KW-0472">Membrane</keyword>
<feature type="transmembrane region" description="Helical" evidence="1">
    <location>
        <begin position="12"/>
        <end position="35"/>
    </location>
</feature>
<evidence type="ECO:0000256" key="1">
    <source>
        <dbReference type="SAM" id="Phobius"/>
    </source>
</evidence>
<organism evidence="2 3">
    <name type="scientific">Alteromonas aestuariivivens</name>
    <dbReference type="NCBI Taxonomy" id="1938339"/>
    <lineage>
        <taxon>Bacteria</taxon>
        <taxon>Pseudomonadati</taxon>
        <taxon>Pseudomonadota</taxon>
        <taxon>Gammaproteobacteria</taxon>
        <taxon>Alteromonadales</taxon>
        <taxon>Alteromonadaceae</taxon>
        <taxon>Alteromonas/Salinimonas group</taxon>
        <taxon>Alteromonas</taxon>
    </lineage>
</organism>
<feature type="transmembrane region" description="Helical" evidence="1">
    <location>
        <begin position="81"/>
        <end position="104"/>
    </location>
</feature>
<comment type="caution">
    <text evidence="2">The sequence shown here is derived from an EMBL/GenBank/DDBJ whole genome shotgun (WGS) entry which is preliminary data.</text>
</comment>
<feature type="transmembrane region" description="Helical" evidence="1">
    <location>
        <begin position="41"/>
        <end position="60"/>
    </location>
</feature>
<dbReference type="AlphaFoldDB" id="A0A3D8MAP4"/>